<organism evidence="2 3">
    <name type="scientific">Pseudomonas straminea</name>
    <dbReference type="NCBI Taxonomy" id="47882"/>
    <lineage>
        <taxon>Bacteria</taxon>
        <taxon>Pseudomonadati</taxon>
        <taxon>Pseudomonadota</taxon>
        <taxon>Gammaproteobacteria</taxon>
        <taxon>Pseudomonadales</taxon>
        <taxon>Pseudomonadaceae</taxon>
        <taxon>Phytopseudomonas</taxon>
    </lineage>
</organism>
<dbReference type="PROSITE" id="PS51257">
    <property type="entry name" value="PROKAR_LIPOPROTEIN"/>
    <property type="match status" value="1"/>
</dbReference>
<accession>A0A1I1SH27</accession>
<evidence type="ECO:0000313" key="2">
    <source>
        <dbReference type="EMBL" id="SFD43143.1"/>
    </source>
</evidence>
<reference evidence="3" key="1">
    <citation type="submission" date="2016-10" db="EMBL/GenBank/DDBJ databases">
        <authorList>
            <person name="Varghese N."/>
            <person name="Submissions S."/>
        </authorList>
    </citation>
    <scope>NUCLEOTIDE SEQUENCE [LARGE SCALE GENOMIC DNA]</scope>
    <source>
        <strain evidence="3">JCM 2783</strain>
    </source>
</reference>
<evidence type="ECO:0000313" key="3">
    <source>
        <dbReference type="Proteomes" id="UP000243950"/>
    </source>
</evidence>
<name>A0A1I1SH27_PSEOC</name>
<dbReference type="Proteomes" id="UP000243950">
    <property type="component" value="Unassembled WGS sequence"/>
</dbReference>
<evidence type="ECO:0000256" key="1">
    <source>
        <dbReference type="SAM" id="MobiDB-lite"/>
    </source>
</evidence>
<keyword evidence="3" id="KW-1185">Reference proteome</keyword>
<dbReference type="AlphaFoldDB" id="A0A1I1SH27"/>
<dbReference type="EMBL" id="FOMO01000001">
    <property type="protein sequence ID" value="SFD43143.1"/>
    <property type="molecule type" value="Genomic_DNA"/>
</dbReference>
<proteinExistence type="predicted"/>
<feature type="region of interest" description="Disordered" evidence="1">
    <location>
        <begin position="144"/>
        <end position="165"/>
    </location>
</feature>
<protein>
    <submittedName>
        <fullName evidence="2">Uncharacterized protein</fullName>
    </submittedName>
</protein>
<sequence>MKGVTTVVGLLALLGGCVSTPDQPSLAPVAVQAPATAPSVVARPQGVPAPQLSNFRPTPVVPLALARSASTAPPTSLPPARAAAGVDPAVPAVRTAAAPTGRQTADVAQAAVPAVAAAPAVVAPPVKPTAPPPAKALATLPPPAKTTAVAEPPRPANPMIEMRPGRLIVPDDGGFIRVEPISEASDAASMSISAN</sequence>
<gene>
    <name evidence="2" type="ORF">SAMN05216372_101810</name>
</gene>